<feature type="binding site" evidence="6">
    <location>
        <position position="246"/>
    </location>
    <ligand>
        <name>Mn(2+)</name>
        <dbReference type="ChEBI" id="CHEBI:29035"/>
        <label>1</label>
    </ligand>
</feature>
<dbReference type="SUPFAM" id="SSF52768">
    <property type="entry name" value="Arginase/deacetylase"/>
    <property type="match status" value="1"/>
</dbReference>
<dbReference type="PANTHER" id="PTHR11358:SF35">
    <property type="entry name" value="FORMIMIDOYLGLUTAMASE"/>
    <property type="match status" value="1"/>
</dbReference>
<feature type="binding site" evidence="6">
    <location>
        <position position="155"/>
    </location>
    <ligand>
        <name>Mn(2+)</name>
        <dbReference type="ChEBI" id="CHEBI:29035"/>
        <label>1</label>
    </ligand>
</feature>
<dbReference type="Gene3D" id="3.40.800.10">
    <property type="entry name" value="Ureohydrolase domain"/>
    <property type="match status" value="1"/>
</dbReference>
<dbReference type="Proteomes" id="UP000199159">
    <property type="component" value="Unassembled WGS sequence"/>
</dbReference>
<evidence type="ECO:0000256" key="2">
    <source>
        <dbReference type="ARBA" id="ARBA00022801"/>
    </source>
</evidence>
<dbReference type="PROSITE" id="PS51409">
    <property type="entry name" value="ARGINASE_2"/>
    <property type="match status" value="1"/>
</dbReference>
<accession>A0A1H0WLA3</accession>
<dbReference type="GO" id="GO:0050415">
    <property type="term" value="F:formimidoylglutamase activity"/>
    <property type="evidence" value="ECO:0007669"/>
    <property type="project" value="UniProtKB-UniRule"/>
</dbReference>
<evidence type="ECO:0000256" key="6">
    <source>
        <dbReference type="PIRSR" id="PIRSR036979-1"/>
    </source>
</evidence>
<dbReference type="InterPro" id="IPR006035">
    <property type="entry name" value="Ureohydrolase"/>
</dbReference>
<dbReference type="GO" id="GO:0019556">
    <property type="term" value="P:L-histidine catabolic process to glutamate and formamide"/>
    <property type="evidence" value="ECO:0007669"/>
    <property type="project" value="UniProtKB-UniRule"/>
</dbReference>
<feature type="binding site" evidence="6">
    <location>
        <position position="151"/>
    </location>
    <ligand>
        <name>Mn(2+)</name>
        <dbReference type="ChEBI" id="CHEBI:29035"/>
        <label>1</label>
    </ligand>
</feature>
<evidence type="ECO:0000256" key="7">
    <source>
        <dbReference type="PROSITE-ProRule" id="PRU00742"/>
    </source>
</evidence>
<comment type="similarity">
    <text evidence="7 8">Belongs to the arginase family.</text>
</comment>
<feature type="binding site" evidence="6">
    <location>
        <position position="244"/>
    </location>
    <ligand>
        <name>Mn(2+)</name>
        <dbReference type="ChEBI" id="CHEBI:29035"/>
        <label>1</label>
    </ligand>
</feature>
<keyword evidence="2 8" id="KW-0378">Hydrolase</keyword>
<keyword evidence="1 6" id="KW-0479">Metal-binding</keyword>
<dbReference type="CDD" id="cd09990">
    <property type="entry name" value="Agmatinase-like"/>
    <property type="match status" value="1"/>
</dbReference>
<dbReference type="STRING" id="930152.SAMN05216565_11220"/>
<dbReference type="InterPro" id="IPR023696">
    <property type="entry name" value="Ureohydrolase_dom_sf"/>
</dbReference>
<name>A0A1H0WLA3_9BACI</name>
<dbReference type="NCBIfam" id="TIGR01227">
    <property type="entry name" value="hutG"/>
    <property type="match status" value="1"/>
</dbReference>
<dbReference type="PIRSF" id="PIRSF036979">
    <property type="entry name" value="Arginase"/>
    <property type="match status" value="1"/>
</dbReference>
<feature type="binding site" evidence="6">
    <location>
        <position position="129"/>
    </location>
    <ligand>
        <name>Mn(2+)</name>
        <dbReference type="ChEBI" id="CHEBI:29035"/>
        <label>1</label>
    </ligand>
</feature>
<comment type="cofactor">
    <cofactor evidence="6">
        <name>Mn(2+)</name>
        <dbReference type="ChEBI" id="CHEBI:29035"/>
    </cofactor>
    <text evidence="6">Binds 2 manganese ions per subunit.</text>
</comment>
<dbReference type="Pfam" id="PF00491">
    <property type="entry name" value="Arginase"/>
    <property type="match status" value="1"/>
</dbReference>
<reference evidence="10" key="1">
    <citation type="submission" date="2016-10" db="EMBL/GenBank/DDBJ databases">
        <authorList>
            <person name="Varghese N."/>
            <person name="Submissions S."/>
        </authorList>
    </citation>
    <scope>NUCLEOTIDE SEQUENCE [LARGE SCALE GENOMIC DNA]</scope>
    <source>
        <strain evidence="10">IBRC-M10078</strain>
    </source>
</reference>
<proteinExistence type="inferred from homology"/>
<dbReference type="InterPro" id="IPR005923">
    <property type="entry name" value="HutG"/>
</dbReference>
<organism evidence="9 10">
    <name type="scientific">Litchfieldia salsa</name>
    <dbReference type="NCBI Taxonomy" id="930152"/>
    <lineage>
        <taxon>Bacteria</taxon>
        <taxon>Bacillati</taxon>
        <taxon>Bacillota</taxon>
        <taxon>Bacilli</taxon>
        <taxon>Bacillales</taxon>
        <taxon>Bacillaceae</taxon>
        <taxon>Litchfieldia</taxon>
    </lineage>
</organism>
<dbReference type="InterPro" id="IPR020855">
    <property type="entry name" value="Ureohydrolase_Mn_BS"/>
</dbReference>
<dbReference type="PRINTS" id="PR00116">
    <property type="entry name" value="ARGINASE"/>
</dbReference>
<dbReference type="GO" id="GO:0008783">
    <property type="term" value="F:agmatinase activity"/>
    <property type="evidence" value="ECO:0007669"/>
    <property type="project" value="TreeGrafter"/>
</dbReference>
<dbReference type="OrthoDB" id="9788689at2"/>
<evidence type="ECO:0000256" key="5">
    <source>
        <dbReference type="NCBIfam" id="TIGR01227"/>
    </source>
</evidence>
<dbReference type="GO" id="GO:0046872">
    <property type="term" value="F:metal ion binding"/>
    <property type="evidence" value="ECO:0007669"/>
    <property type="project" value="UniProtKB-KW"/>
</dbReference>
<evidence type="ECO:0000256" key="3">
    <source>
        <dbReference type="ARBA" id="ARBA00022808"/>
    </source>
</evidence>
<dbReference type="EC" id="3.5.3.8" evidence="5"/>
<sequence length="330" mass="36834">MEFKYVTKSGTAVFQDRYVTKADRITVPYNENRKHTQKIGLVGAPLSKSSISHSGAGFAPATIRKMLQSFTTYSIDHDRDLASESVVDYGDILMHPTDIVESQKRIRLALDEILHREEPSQLIILGGDHSVSYPAISSFSGSNRVGVIQFDAHHDLRNLEDGGPTNGTPFRSLIEGKCIQGENLVQIGIRDFMNSKIYTQYAQQHGVTVYTMQDVRKQSIKKIVEEAITLLKRNKVDMIYVSVDMDVLDQSFAPGCPAIGPGGMDSHTLIEAIEILGACQMVKAMDIVEIDPTVDYRDMTSKIASWLILSYLRERELMVSTVNNCENEVK</sequence>
<dbReference type="AlphaFoldDB" id="A0A1H0WLA3"/>
<dbReference type="GO" id="GO:0033389">
    <property type="term" value="P:putrescine biosynthetic process from arginine, via agmatine"/>
    <property type="evidence" value="ECO:0007669"/>
    <property type="project" value="TreeGrafter"/>
</dbReference>
<keyword evidence="4 6" id="KW-0464">Manganese</keyword>
<gene>
    <name evidence="9" type="ORF">SAMN05216565_11220</name>
</gene>
<evidence type="ECO:0000256" key="4">
    <source>
        <dbReference type="ARBA" id="ARBA00023211"/>
    </source>
</evidence>
<dbReference type="PANTHER" id="PTHR11358">
    <property type="entry name" value="ARGINASE/AGMATINASE"/>
    <property type="match status" value="1"/>
</dbReference>
<evidence type="ECO:0000313" key="10">
    <source>
        <dbReference type="Proteomes" id="UP000199159"/>
    </source>
</evidence>
<keyword evidence="10" id="KW-1185">Reference proteome</keyword>
<dbReference type="RefSeq" id="WP_090857934.1">
    <property type="nucleotide sequence ID" value="NZ_FNJU01000012.1"/>
</dbReference>
<keyword evidence="3" id="KW-0369">Histidine metabolism</keyword>
<evidence type="ECO:0000313" key="9">
    <source>
        <dbReference type="EMBL" id="SDP91341.1"/>
    </source>
</evidence>
<evidence type="ECO:0000256" key="1">
    <source>
        <dbReference type="ARBA" id="ARBA00022723"/>
    </source>
</evidence>
<evidence type="ECO:0000256" key="8">
    <source>
        <dbReference type="RuleBase" id="RU003684"/>
    </source>
</evidence>
<protein>
    <recommendedName>
        <fullName evidence="5">Formimidoylglutamase</fullName>
        <ecNumber evidence="5">3.5.3.8</ecNumber>
    </recommendedName>
</protein>
<dbReference type="PROSITE" id="PS01053">
    <property type="entry name" value="ARGINASE_1"/>
    <property type="match status" value="1"/>
</dbReference>
<feature type="binding site" evidence="6">
    <location>
        <position position="153"/>
    </location>
    <ligand>
        <name>Mn(2+)</name>
        <dbReference type="ChEBI" id="CHEBI:29035"/>
        <label>1</label>
    </ligand>
</feature>
<dbReference type="EMBL" id="FNJU01000012">
    <property type="protein sequence ID" value="SDP91341.1"/>
    <property type="molecule type" value="Genomic_DNA"/>
</dbReference>